<name>A0A840ML79_9PROT</name>
<sequence length="161" mass="18351">MSKRIRLDKIDRRILEVLQQHGRISNVELAKRVALSPSPCLRRLQRLEETGVIDHYTAILSPEKLGFGLLAFVNVSLDKRAESSTDSFKQAVREWPEVTECHSMTGEMDYLLRVMVTDLQHFSRFVMDKVLKQPGVLDVKSSFALEGVKRTTILPVDEALD</sequence>
<dbReference type="Gene3D" id="3.30.70.920">
    <property type="match status" value="1"/>
</dbReference>
<dbReference type="InterPro" id="IPR019888">
    <property type="entry name" value="Tscrpt_reg_AsnC-like"/>
</dbReference>
<dbReference type="PROSITE" id="PS00519">
    <property type="entry name" value="HTH_ASNC_1"/>
    <property type="match status" value="1"/>
</dbReference>
<feature type="domain" description="HTH asnC-type" evidence="4">
    <location>
        <begin position="7"/>
        <end position="68"/>
    </location>
</feature>
<reference evidence="5 6" key="1">
    <citation type="submission" date="2020-08" db="EMBL/GenBank/DDBJ databases">
        <title>Genomic Encyclopedia of Type Strains, Phase IV (KMG-IV): sequencing the most valuable type-strain genomes for metagenomic binning, comparative biology and taxonomic classification.</title>
        <authorList>
            <person name="Goeker M."/>
        </authorList>
    </citation>
    <scope>NUCLEOTIDE SEQUENCE [LARGE SCALE GENOMIC DNA]</scope>
    <source>
        <strain evidence="5 6">DSM 27165</strain>
    </source>
</reference>
<dbReference type="GO" id="GO:0043565">
    <property type="term" value="F:sequence-specific DNA binding"/>
    <property type="evidence" value="ECO:0007669"/>
    <property type="project" value="InterPro"/>
</dbReference>
<gene>
    <name evidence="5" type="ORF">HNQ59_000175</name>
</gene>
<dbReference type="Pfam" id="PF01037">
    <property type="entry name" value="AsnC_trans_reg"/>
    <property type="match status" value="1"/>
</dbReference>
<evidence type="ECO:0000256" key="2">
    <source>
        <dbReference type="ARBA" id="ARBA00023125"/>
    </source>
</evidence>
<dbReference type="PROSITE" id="PS50956">
    <property type="entry name" value="HTH_ASNC_2"/>
    <property type="match status" value="1"/>
</dbReference>
<comment type="caution">
    <text evidence="5">The sequence shown here is derived from an EMBL/GenBank/DDBJ whole genome shotgun (WGS) entry which is preliminary data.</text>
</comment>
<accession>A0A840ML79</accession>
<dbReference type="PANTHER" id="PTHR30154:SF46">
    <property type="entry name" value="TRANSCRIPTIONAL REGULATORY PROTEIN"/>
    <property type="match status" value="1"/>
</dbReference>
<dbReference type="InterPro" id="IPR011008">
    <property type="entry name" value="Dimeric_a/b-barrel"/>
</dbReference>
<dbReference type="GO" id="GO:0043200">
    <property type="term" value="P:response to amino acid"/>
    <property type="evidence" value="ECO:0007669"/>
    <property type="project" value="TreeGrafter"/>
</dbReference>
<dbReference type="Proteomes" id="UP000575898">
    <property type="component" value="Unassembled WGS sequence"/>
</dbReference>
<protein>
    <submittedName>
        <fullName evidence="5">Lrp/AsnC family leucine-responsive transcriptional regulator</fullName>
    </submittedName>
</protein>
<evidence type="ECO:0000256" key="3">
    <source>
        <dbReference type="ARBA" id="ARBA00023163"/>
    </source>
</evidence>
<evidence type="ECO:0000259" key="4">
    <source>
        <dbReference type="PROSITE" id="PS50956"/>
    </source>
</evidence>
<organism evidence="5 6">
    <name type="scientific">Chitinivorax tropicus</name>
    <dbReference type="NCBI Taxonomy" id="714531"/>
    <lineage>
        <taxon>Bacteria</taxon>
        <taxon>Pseudomonadati</taxon>
        <taxon>Pseudomonadota</taxon>
        <taxon>Betaproteobacteria</taxon>
        <taxon>Chitinivorax</taxon>
    </lineage>
</organism>
<dbReference type="CDD" id="cd00090">
    <property type="entry name" value="HTH_ARSR"/>
    <property type="match status" value="1"/>
</dbReference>
<proteinExistence type="predicted"/>
<dbReference type="GO" id="GO:0005829">
    <property type="term" value="C:cytosol"/>
    <property type="evidence" value="ECO:0007669"/>
    <property type="project" value="TreeGrafter"/>
</dbReference>
<dbReference type="PRINTS" id="PR00033">
    <property type="entry name" value="HTHASNC"/>
</dbReference>
<dbReference type="EMBL" id="JACHHY010000001">
    <property type="protein sequence ID" value="MBB5016913.1"/>
    <property type="molecule type" value="Genomic_DNA"/>
</dbReference>
<keyword evidence="2" id="KW-0238">DNA-binding</keyword>
<dbReference type="InterPro" id="IPR019887">
    <property type="entry name" value="Tscrpt_reg_AsnC/Lrp_C"/>
</dbReference>
<dbReference type="FunFam" id="1.10.10.10:FF:000186">
    <property type="entry name" value="AsnC family transcriptional regulator"/>
    <property type="match status" value="1"/>
</dbReference>
<evidence type="ECO:0000256" key="1">
    <source>
        <dbReference type="ARBA" id="ARBA00023015"/>
    </source>
</evidence>
<evidence type="ECO:0000313" key="5">
    <source>
        <dbReference type="EMBL" id="MBB5016913.1"/>
    </source>
</evidence>
<dbReference type="InterPro" id="IPR036390">
    <property type="entry name" value="WH_DNA-bd_sf"/>
</dbReference>
<dbReference type="InterPro" id="IPR019885">
    <property type="entry name" value="Tscrpt_reg_HTH_AsnC-type_CS"/>
</dbReference>
<dbReference type="PANTHER" id="PTHR30154">
    <property type="entry name" value="LEUCINE-RESPONSIVE REGULATORY PROTEIN"/>
    <property type="match status" value="1"/>
</dbReference>
<keyword evidence="3" id="KW-0804">Transcription</keyword>
<dbReference type="SUPFAM" id="SSF46785">
    <property type="entry name" value="Winged helix' DNA-binding domain"/>
    <property type="match status" value="1"/>
</dbReference>
<dbReference type="SMART" id="SM00344">
    <property type="entry name" value="HTH_ASNC"/>
    <property type="match status" value="1"/>
</dbReference>
<dbReference type="SUPFAM" id="SSF54909">
    <property type="entry name" value="Dimeric alpha+beta barrel"/>
    <property type="match status" value="1"/>
</dbReference>
<dbReference type="Pfam" id="PF13412">
    <property type="entry name" value="HTH_24"/>
    <property type="match status" value="1"/>
</dbReference>
<dbReference type="GO" id="GO:0006355">
    <property type="term" value="P:regulation of DNA-templated transcription"/>
    <property type="evidence" value="ECO:0007669"/>
    <property type="project" value="UniProtKB-ARBA"/>
</dbReference>
<dbReference type="RefSeq" id="WP_184033857.1">
    <property type="nucleotide sequence ID" value="NZ_JACHHY010000001.1"/>
</dbReference>
<dbReference type="InterPro" id="IPR011991">
    <property type="entry name" value="ArsR-like_HTH"/>
</dbReference>
<dbReference type="InterPro" id="IPR000485">
    <property type="entry name" value="AsnC-type_HTH_dom"/>
</dbReference>
<dbReference type="InterPro" id="IPR036388">
    <property type="entry name" value="WH-like_DNA-bd_sf"/>
</dbReference>
<keyword evidence="1" id="KW-0805">Transcription regulation</keyword>
<keyword evidence="6" id="KW-1185">Reference proteome</keyword>
<dbReference type="Gene3D" id="1.10.10.10">
    <property type="entry name" value="Winged helix-like DNA-binding domain superfamily/Winged helix DNA-binding domain"/>
    <property type="match status" value="1"/>
</dbReference>
<evidence type="ECO:0000313" key="6">
    <source>
        <dbReference type="Proteomes" id="UP000575898"/>
    </source>
</evidence>
<dbReference type="AlphaFoldDB" id="A0A840ML79"/>